<accession>A0A6J5RZT6</accession>
<dbReference type="EMBL" id="LR797264">
    <property type="protein sequence ID" value="CAB4197844.1"/>
    <property type="molecule type" value="Genomic_DNA"/>
</dbReference>
<proteinExistence type="predicted"/>
<evidence type="ECO:0000313" key="1">
    <source>
        <dbReference type="EMBL" id="CAB4197844.1"/>
    </source>
</evidence>
<name>A0A6J5RZT6_9CAUD</name>
<organism evidence="1">
    <name type="scientific">uncultured Caudovirales phage</name>
    <dbReference type="NCBI Taxonomy" id="2100421"/>
    <lineage>
        <taxon>Viruses</taxon>
        <taxon>Duplodnaviria</taxon>
        <taxon>Heunggongvirae</taxon>
        <taxon>Uroviricota</taxon>
        <taxon>Caudoviricetes</taxon>
        <taxon>Peduoviridae</taxon>
        <taxon>Maltschvirus</taxon>
        <taxon>Maltschvirus maltsch</taxon>
    </lineage>
</organism>
<protein>
    <submittedName>
        <fullName evidence="1">Uncharacterized protein</fullName>
    </submittedName>
</protein>
<sequence>MAKMGEGKYYYYLPHIPDRWEYNDKFYVCKRDSPHPNYTVIASKLTRQSASLIVDALNYMHSSIRVPLDELYKESENGSP</sequence>
<gene>
    <name evidence="1" type="ORF">UFOVP1323_50</name>
</gene>
<reference evidence="1" key="1">
    <citation type="submission" date="2020-05" db="EMBL/GenBank/DDBJ databases">
        <authorList>
            <person name="Chiriac C."/>
            <person name="Salcher M."/>
            <person name="Ghai R."/>
            <person name="Kavagutti S V."/>
        </authorList>
    </citation>
    <scope>NUCLEOTIDE SEQUENCE</scope>
</reference>